<evidence type="ECO:0000256" key="8">
    <source>
        <dbReference type="ARBA" id="ARBA00022989"/>
    </source>
</evidence>
<dbReference type="InterPro" id="IPR003594">
    <property type="entry name" value="HATPase_dom"/>
</dbReference>
<organism evidence="13 14">
    <name type="scientific">Vagococcus intermedius</name>
    <dbReference type="NCBI Taxonomy" id="2991418"/>
    <lineage>
        <taxon>Bacteria</taxon>
        <taxon>Bacillati</taxon>
        <taxon>Bacillota</taxon>
        <taxon>Bacilli</taxon>
        <taxon>Lactobacillales</taxon>
        <taxon>Enterococcaceae</taxon>
        <taxon>Vagococcus</taxon>
    </lineage>
</organism>
<dbReference type="InterPro" id="IPR036890">
    <property type="entry name" value="HATPase_C_sf"/>
</dbReference>
<evidence type="ECO:0000256" key="9">
    <source>
        <dbReference type="ARBA" id="ARBA00023012"/>
    </source>
</evidence>
<comment type="catalytic activity">
    <reaction evidence="1">
        <text>ATP + protein L-histidine = ADP + protein N-phospho-L-histidine.</text>
        <dbReference type="EC" id="2.7.13.3"/>
    </reaction>
</comment>
<dbReference type="InterPro" id="IPR050398">
    <property type="entry name" value="HssS/ArlS-like"/>
</dbReference>
<keyword evidence="14" id="KW-1185">Reference proteome</keyword>
<dbReference type="Pfam" id="PF02518">
    <property type="entry name" value="HATPase_c"/>
    <property type="match status" value="1"/>
</dbReference>
<evidence type="ECO:0000259" key="12">
    <source>
        <dbReference type="PROSITE" id="PS50109"/>
    </source>
</evidence>
<keyword evidence="10 11" id="KW-0472">Membrane</keyword>
<evidence type="ECO:0000256" key="11">
    <source>
        <dbReference type="SAM" id="Phobius"/>
    </source>
</evidence>
<proteinExistence type="predicted"/>
<dbReference type="EC" id="2.7.13.3" evidence="3"/>
<dbReference type="InterPro" id="IPR008358">
    <property type="entry name" value="Sig_transdc_His_kin/Pase_MprB"/>
</dbReference>
<evidence type="ECO:0000256" key="5">
    <source>
        <dbReference type="ARBA" id="ARBA00022679"/>
    </source>
</evidence>
<keyword evidence="8 11" id="KW-1133">Transmembrane helix</keyword>
<dbReference type="InterPro" id="IPR003661">
    <property type="entry name" value="HisK_dim/P_dom"/>
</dbReference>
<evidence type="ECO:0000256" key="7">
    <source>
        <dbReference type="ARBA" id="ARBA00022777"/>
    </source>
</evidence>
<evidence type="ECO:0000256" key="3">
    <source>
        <dbReference type="ARBA" id="ARBA00012438"/>
    </source>
</evidence>
<dbReference type="PANTHER" id="PTHR45528">
    <property type="entry name" value="SENSOR HISTIDINE KINASE CPXA"/>
    <property type="match status" value="1"/>
</dbReference>
<keyword evidence="7 13" id="KW-0418">Kinase</keyword>
<dbReference type="InterPro" id="IPR005467">
    <property type="entry name" value="His_kinase_dom"/>
</dbReference>
<feature type="transmembrane region" description="Helical" evidence="11">
    <location>
        <begin position="124"/>
        <end position="142"/>
    </location>
</feature>
<evidence type="ECO:0000256" key="2">
    <source>
        <dbReference type="ARBA" id="ARBA00004141"/>
    </source>
</evidence>
<dbReference type="GO" id="GO:0000155">
    <property type="term" value="F:phosphorelay sensor kinase activity"/>
    <property type="evidence" value="ECO:0007669"/>
    <property type="project" value="InterPro"/>
</dbReference>
<evidence type="ECO:0000256" key="4">
    <source>
        <dbReference type="ARBA" id="ARBA00022553"/>
    </source>
</evidence>
<evidence type="ECO:0000256" key="10">
    <source>
        <dbReference type="ARBA" id="ARBA00023136"/>
    </source>
</evidence>
<dbReference type="SUPFAM" id="SSF55874">
    <property type="entry name" value="ATPase domain of HSP90 chaperone/DNA topoisomerase II/histidine kinase"/>
    <property type="match status" value="1"/>
</dbReference>
<dbReference type="CDD" id="cd00082">
    <property type="entry name" value="HisKA"/>
    <property type="match status" value="1"/>
</dbReference>
<gene>
    <name evidence="13" type="ORF">OL234_03695</name>
</gene>
<accession>A0AAF0I8E3</accession>
<dbReference type="PANTHER" id="PTHR45528:SF8">
    <property type="entry name" value="HISTIDINE KINASE"/>
    <property type="match status" value="1"/>
</dbReference>
<comment type="subcellular location">
    <subcellularLocation>
        <location evidence="2">Membrane</location>
        <topology evidence="2">Multi-pass membrane protein</topology>
    </subcellularLocation>
</comment>
<dbReference type="Gene3D" id="3.30.565.10">
    <property type="entry name" value="Histidine kinase-like ATPase, C-terminal domain"/>
    <property type="match status" value="1"/>
</dbReference>
<evidence type="ECO:0000313" key="14">
    <source>
        <dbReference type="Proteomes" id="UP001179647"/>
    </source>
</evidence>
<keyword evidence="9" id="KW-0902">Two-component regulatory system</keyword>
<name>A0AAF0I8E3_9ENTE</name>
<dbReference type="EMBL" id="CP110232">
    <property type="protein sequence ID" value="WEG74310.1"/>
    <property type="molecule type" value="Genomic_DNA"/>
</dbReference>
<reference evidence="13" key="1">
    <citation type="submission" date="2022-10" db="EMBL/GenBank/DDBJ databases">
        <title>Vagococcus sp. isolated from poultry meat.</title>
        <authorList>
            <person name="Johansson P."/>
            <person name="Bjorkroth J."/>
        </authorList>
    </citation>
    <scope>NUCLEOTIDE SEQUENCE</scope>
    <source>
        <strain evidence="13">STAA11</strain>
    </source>
</reference>
<keyword evidence="5" id="KW-0808">Transferase</keyword>
<evidence type="ECO:0000313" key="13">
    <source>
        <dbReference type="EMBL" id="WEG74310.1"/>
    </source>
</evidence>
<evidence type="ECO:0000256" key="1">
    <source>
        <dbReference type="ARBA" id="ARBA00000085"/>
    </source>
</evidence>
<keyword evidence="6 11" id="KW-0812">Transmembrane</keyword>
<dbReference type="GO" id="GO:0005886">
    <property type="term" value="C:plasma membrane"/>
    <property type="evidence" value="ECO:0007669"/>
    <property type="project" value="TreeGrafter"/>
</dbReference>
<dbReference type="InterPro" id="IPR036097">
    <property type="entry name" value="HisK_dim/P_sf"/>
</dbReference>
<dbReference type="SMART" id="SM00387">
    <property type="entry name" value="HATPase_c"/>
    <property type="match status" value="1"/>
</dbReference>
<dbReference type="SUPFAM" id="SSF47384">
    <property type="entry name" value="Homodimeric domain of signal transducing histidine kinase"/>
    <property type="match status" value="1"/>
</dbReference>
<protein>
    <recommendedName>
        <fullName evidence="3">histidine kinase</fullName>
        <ecNumber evidence="3">2.7.13.3</ecNumber>
    </recommendedName>
</protein>
<dbReference type="Gene3D" id="1.10.287.130">
    <property type="match status" value="1"/>
</dbReference>
<sequence length="436" mass="49768">MLTPVEKSVTNSFIRRADYLEKKLPEVIAQINASTSIENIEIPEDYRYYLLSEDKKKVIGNMTDREVQLVEDTLNKKTKMNHFNKVMEKRETRYGTLFVSYYLMSDFNSPLLRKFLPPVEVLELLLLIISYISGLMMISGYYSNKVTRELKKISYTTAQVKELNLDFQDQESMIKEVNDILMAMDQMKNSLKQSLEKQWQSEETLNFSLQALSHDLKTPLTVIKGNTELLELTDLTTEQSEYLAYLSQHITRVETYMEDLEHLAYPVEEIVPQPLVAVTTLIDEVNVLVTSLMEPTTYDLHFQLNNDCQVKDDYVRISLKSFNRSIQNILSNAIRFNSEGKAIVVEIQLIEKFFSVSIKDNGPGFSAEGLAKGTQRFYTEETSRRQGVHYGLGLAIATQLIQQAGGQLSLANYQRADGGESAKVTVCLPVVVVKNI</sequence>
<dbReference type="PRINTS" id="PR01780">
    <property type="entry name" value="LANTIREGPROT"/>
</dbReference>
<evidence type="ECO:0000256" key="6">
    <source>
        <dbReference type="ARBA" id="ARBA00022692"/>
    </source>
</evidence>
<dbReference type="SMART" id="SM00388">
    <property type="entry name" value="HisKA"/>
    <property type="match status" value="1"/>
</dbReference>
<dbReference type="AlphaFoldDB" id="A0AAF0I8E3"/>
<dbReference type="Pfam" id="PF00512">
    <property type="entry name" value="HisKA"/>
    <property type="match status" value="1"/>
</dbReference>
<dbReference type="RefSeq" id="WP_275470109.1">
    <property type="nucleotide sequence ID" value="NZ_CP110232.1"/>
</dbReference>
<dbReference type="KEGG" id="vie:OL234_03695"/>
<dbReference type="PROSITE" id="PS50109">
    <property type="entry name" value="HIS_KIN"/>
    <property type="match status" value="1"/>
</dbReference>
<keyword evidence="4" id="KW-0597">Phosphoprotein</keyword>
<feature type="domain" description="Histidine kinase" evidence="12">
    <location>
        <begin position="211"/>
        <end position="432"/>
    </location>
</feature>
<dbReference type="Proteomes" id="UP001179647">
    <property type="component" value="Chromosome"/>
</dbReference>